<reference evidence="1" key="1">
    <citation type="submission" date="2022-04" db="EMBL/GenBank/DDBJ databases">
        <title>Genome of the entomopathogenic fungus Entomophthora muscae.</title>
        <authorList>
            <person name="Elya C."/>
            <person name="Lovett B.R."/>
            <person name="Lee E."/>
            <person name="Macias A.M."/>
            <person name="Hajek A.E."/>
            <person name="De Bivort B.L."/>
            <person name="Kasson M.T."/>
            <person name="De Fine Licht H.H."/>
            <person name="Stajich J.E."/>
        </authorList>
    </citation>
    <scope>NUCLEOTIDE SEQUENCE</scope>
    <source>
        <strain evidence="1">Berkeley</strain>
    </source>
</reference>
<evidence type="ECO:0000313" key="1">
    <source>
        <dbReference type="EMBL" id="KAJ9050156.1"/>
    </source>
</evidence>
<sequence>MASDSDYYFEDDVEADYFSDYDDNYDQEDTYASESAYENNQYYDSLSEHYDTHGQEDIAPSSSEHGNDQCHYTLSENIDAYHQGYEFASESEYGNEQIHDYLSENHDTYDQADVHPSVSEDAYDPNVYTTDNDHLNDHLQCFLPENHDPYDQDVYPSASVDAYGQEDIYPFSSEYGNDQSHYYSSENIDTYDQGDESVSESEYANNQMHYYLSENHEDYDQRDVYSSTSVDAYGQGHEHLFASGYGNDQLHYNLSGELDTYDLGGTYSNEYENDQMHPSFTDNQDTYGQEDVYSSASELVNAQMHYSFVHDQGDLYASAGEYANGQMNHYSFDNHDIYDHGDVYASASEYVNGQMNHYSPDNHSIYDHGDVYASASEYGNGQMYDSLPENIDTFDQGYVHSSESESENDQMYNYFLENTDTYEQGYLYSSESESENDRMYNCLSEDHSTLVLQMREAKLDFEMQPFCLADQQLQGMQIEIVNSVASISGLPFQICRALIREYHWDKHQALKVAMYSPSKAYKDCGIENPLISTQINFESQKAFTCNICCEDSQNQNTLTLQCGHEFCLDCHKTYYEQSISEGNVKNIHCPGSCDTLVQDETLQKVVSPASFSRFLKLQDDYFVDSKKNMKWCPSPNCKYVLQCDVNSLSSIVPSVFCNSGHGSCFNCDLEEHMPCLCSYAKAWLKKTQDDSETSNWILSNTKECPECHSAIEKNGGCRHMTCRKCKFEFCWICMEVWSGHSDRECVTFDEAERNESEEVSESRSSLEKYLHYYNRYVNHIQSSKVEQNLFVHTKGNRRRLQRTPRFSSEQVQFLKAAFNTLARCRNTLKWTYALAYYLNAGTNKKLFEDNQQELELATEALSGLLEGFIKFKSLSQFEQKIQDKARYVSQRREILSAFIIQGYFEGLWEYAVDP</sequence>
<comment type="caution">
    <text evidence="1">The sequence shown here is derived from an EMBL/GenBank/DDBJ whole genome shotgun (WGS) entry which is preliminary data.</text>
</comment>
<keyword evidence="2" id="KW-1185">Reference proteome</keyword>
<proteinExistence type="predicted"/>
<protein>
    <submittedName>
        <fullName evidence="1">Uncharacterized protein</fullName>
    </submittedName>
</protein>
<accession>A0ACC2RJF3</accession>
<dbReference type="EMBL" id="QTSX02007170">
    <property type="protein sequence ID" value="KAJ9050156.1"/>
    <property type="molecule type" value="Genomic_DNA"/>
</dbReference>
<name>A0ACC2RJF3_9FUNG</name>
<gene>
    <name evidence="1" type="ORF">DSO57_1016984</name>
</gene>
<organism evidence="1 2">
    <name type="scientific">Entomophthora muscae</name>
    <dbReference type="NCBI Taxonomy" id="34485"/>
    <lineage>
        <taxon>Eukaryota</taxon>
        <taxon>Fungi</taxon>
        <taxon>Fungi incertae sedis</taxon>
        <taxon>Zoopagomycota</taxon>
        <taxon>Entomophthoromycotina</taxon>
        <taxon>Entomophthoromycetes</taxon>
        <taxon>Entomophthorales</taxon>
        <taxon>Entomophthoraceae</taxon>
        <taxon>Entomophthora</taxon>
    </lineage>
</organism>
<evidence type="ECO:0000313" key="2">
    <source>
        <dbReference type="Proteomes" id="UP001165960"/>
    </source>
</evidence>
<dbReference type="Proteomes" id="UP001165960">
    <property type="component" value="Unassembled WGS sequence"/>
</dbReference>